<sequence>MQYYRLGKEWLESRLAGRDFEMLVNSQLDVSHQCVQVAKKANGILACIKDIVANRSRTVIVHLYLALLRPHLESCAQFWTPHYMKDIEVLE</sequence>
<evidence type="ECO:0000313" key="1">
    <source>
        <dbReference type="EMBL" id="KAJ7421407.1"/>
    </source>
</evidence>
<accession>A0ABQ9DMA3</accession>
<gene>
    <name evidence="1" type="ORF">WISP_42944</name>
</gene>
<dbReference type="EMBL" id="WHWB01033208">
    <property type="protein sequence ID" value="KAJ7421407.1"/>
    <property type="molecule type" value="Genomic_DNA"/>
</dbReference>
<organism evidence="1 2">
    <name type="scientific">Willisornis vidua</name>
    <name type="common">Xingu scale-backed antbird</name>
    <dbReference type="NCBI Taxonomy" id="1566151"/>
    <lineage>
        <taxon>Eukaryota</taxon>
        <taxon>Metazoa</taxon>
        <taxon>Chordata</taxon>
        <taxon>Craniata</taxon>
        <taxon>Vertebrata</taxon>
        <taxon>Euteleostomi</taxon>
        <taxon>Archelosauria</taxon>
        <taxon>Archosauria</taxon>
        <taxon>Dinosauria</taxon>
        <taxon>Saurischia</taxon>
        <taxon>Theropoda</taxon>
        <taxon>Coelurosauria</taxon>
        <taxon>Aves</taxon>
        <taxon>Neognathae</taxon>
        <taxon>Neoaves</taxon>
        <taxon>Telluraves</taxon>
        <taxon>Australaves</taxon>
        <taxon>Passeriformes</taxon>
        <taxon>Thamnophilidae</taxon>
        <taxon>Willisornis</taxon>
    </lineage>
</organism>
<keyword evidence="2" id="KW-1185">Reference proteome</keyword>
<evidence type="ECO:0000313" key="2">
    <source>
        <dbReference type="Proteomes" id="UP001145742"/>
    </source>
</evidence>
<dbReference type="PANTHER" id="PTHR33332">
    <property type="entry name" value="REVERSE TRANSCRIPTASE DOMAIN-CONTAINING PROTEIN"/>
    <property type="match status" value="1"/>
</dbReference>
<name>A0ABQ9DMA3_9PASS</name>
<comment type="caution">
    <text evidence="1">The sequence shown here is derived from an EMBL/GenBank/DDBJ whole genome shotgun (WGS) entry which is preliminary data.</text>
</comment>
<protein>
    <submittedName>
        <fullName evidence="1">Uncharacterized protein</fullName>
    </submittedName>
</protein>
<reference evidence="1" key="1">
    <citation type="submission" date="2019-10" db="EMBL/GenBank/DDBJ databases">
        <authorList>
            <person name="Soares A.E.R."/>
            <person name="Aleixo A."/>
            <person name="Schneider P."/>
            <person name="Miyaki C.Y."/>
            <person name="Schneider M.P."/>
            <person name="Mello C."/>
            <person name="Vasconcelos A.T.R."/>
        </authorList>
    </citation>
    <scope>NUCLEOTIDE SEQUENCE</scope>
    <source>
        <tissue evidence="1">Muscle</tissue>
    </source>
</reference>
<proteinExistence type="predicted"/>
<dbReference type="Proteomes" id="UP001145742">
    <property type="component" value="Unassembled WGS sequence"/>
</dbReference>